<gene>
    <name evidence="1" type="ORF">J40TS1_17550</name>
</gene>
<dbReference type="GO" id="GO:0020037">
    <property type="term" value="F:heme binding"/>
    <property type="evidence" value="ECO:0007669"/>
    <property type="project" value="InterPro"/>
</dbReference>
<evidence type="ECO:0000313" key="1">
    <source>
        <dbReference type="EMBL" id="GIP16113.1"/>
    </source>
</evidence>
<dbReference type="GO" id="GO:0005506">
    <property type="term" value="F:iron ion binding"/>
    <property type="evidence" value="ECO:0007669"/>
    <property type="project" value="InterPro"/>
</dbReference>
<sequence>MFVPQGGGDPAQGHRCPGEGITVELMKATLDFLVNQIEYEVPAQDLNYKLNRMPTYPESGFVMSNVKRI</sequence>
<dbReference type="InterPro" id="IPR036396">
    <property type="entry name" value="Cyt_P450_sf"/>
</dbReference>
<dbReference type="Gene3D" id="1.10.630.10">
    <property type="entry name" value="Cytochrome P450"/>
    <property type="match status" value="1"/>
</dbReference>
<name>A0A919YSI8_9BACL</name>
<evidence type="ECO:0008006" key="3">
    <source>
        <dbReference type="Google" id="ProtNLM"/>
    </source>
</evidence>
<dbReference type="GO" id="GO:0016705">
    <property type="term" value="F:oxidoreductase activity, acting on paired donors, with incorporation or reduction of molecular oxygen"/>
    <property type="evidence" value="ECO:0007669"/>
    <property type="project" value="InterPro"/>
</dbReference>
<dbReference type="AlphaFoldDB" id="A0A919YSI8"/>
<organism evidence="1 2">
    <name type="scientific">Paenibacillus montaniterrae</name>
    <dbReference type="NCBI Taxonomy" id="429341"/>
    <lineage>
        <taxon>Bacteria</taxon>
        <taxon>Bacillati</taxon>
        <taxon>Bacillota</taxon>
        <taxon>Bacilli</taxon>
        <taxon>Bacillales</taxon>
        <taxon>Paenibacillaceae</taxon>
        <taxon>Paenibacillus</taxon>
    </lineage>
</organism>
<evidence type="ECO:0000313" key="2">
    <source>
        <dbReference type="Proteomes" id="UP000683139"/>
    </source>
</evidence>
<dbReference type="Proteomes" id="UP000683139">
    <property type="component" value="Unassembled WGS sequence"/>
</dbReference>
<comment type="caution">
    <text evidence="1">The sequence shown here is derived from an EMBL/GenBank/DDBJ whole genome shotgun (WGS) entry which is preliminary data.</text>
</comment>
<proteinExistence type="predicted"/>
<reference evidence="1" key="1">
    <citation type="submission" date="2021-03" db="EMBL/GenBank/DDBJ databases">
        <title>Antimicrobial resistance genes in bacteria isolated from Japanese honey, and their potential for conferring macrolide and lincosamide resistance in the American foulbrood pathogen Paenibacillus larvae.</title>
        <authorList>
            <person name="Okamoto M."/>
            <person name="Kumagai M."/>
            <person name="Kanamori H."/>
            <person name="Takamatsu D."/>
        </authorList>
    </citation>
    <scope>NUCLEOTIDE SEQUENCE</scope>
    <source>
        <strain evidence="1">J40TS1</strain>
    </source>
</reference>
<dbReference type="SUPFAM" id="SSF48264">
    <property type="entry name" value="Cytochrome P450"/>
    <property type="match status" value="1"/>
</dbReference>
<dbReference type="GO" id="GO:0004497">
    <property type="term" value="F:monooxygenase activity"/>
    <property type="evidence" value="ECO:0007669"/>
    <property type="project" value="InterPro"/>
</dbReference>
<accession>A0A919YSI8</accession>
<dbReference type="EMBL" id="BOSE01000002">
    <property type="protein sequence ID" value="GIP16113.1"/>
    <property type="molecule type" value="Genomic_DNA"/>
</dbReference>
<keyword evidence="2" id="KW-1185">Reference proteome</keyword>
<protein>
    <recommendedName>
        <fullName evidence="3">Cytochrome P450</fullName>
    </recommendedName>
</protein>